<sequence length="189" mass="22029">MLQGQKKKNLRSSEWKASVVPEKDAPKEAEEKKADNEVETLRQNLRPLTNTVVYTPSRKKKLEVVPILRYLDEKLEKYARPSDVVSYVDLVRNKMRTKMVASTATAKQRSVAEDQLGELEAKLLELEERNRQLAEQTNKALTEKVKRCLRYFVIWQIETQKWLKLRDLERQVTAMITCSVGGQRQLARK</sequence>
<feature type="compositionally biased region" description="Basic and acidic residues" evidence="2">
    <location>
        <begin position="21"/>
        <end position="38"/>
    </location>
</feature>
<keyword evidence="4" id="KW-1185">Reference proteome</keyword>
<accession>A0A176WAT0</accession>
<protein>
    <submittedName>
        <fullName evidence="3">Uncharacterized protein</fullName>
    </submittedName>
</protein>
<evidence type="ECO:0000313" key="3">
    <source>
        <dbReference type="EMBL" id="OAE30250.1"/>
    </source>
</evidence>
<gene>
    <name evidence="3" type="ORF">AXG93_2956s1000</name>
</gene>
<name>A0A176WAT0_MARPO</name>
<dbReference type="AlphaFoldDB" id="A0A176WAT0"/>
<evidence type="ECO:0000256" key="1">
    <source>
        <dbReference type="SAM" id="Coils"/>
    </source>
</evidence>
<dbReference type="EMBL" id="LVLJ01001345">
    <property type="protein sequence ID" value="OAE30250.1"/>
    <property type="molecule type" value="Genomic_DNA"/>
</dbReference>
<evidence type="ECO:0000313" key="4">
    <source>
        <dbReference type="Proteomes" id="UP000077202"/>
    </source>
</evidence>
<proteinExistence type="predicted"/>
<evidence type="ECO:0000256" key="2">
    <source>
        <dbReference type="SAM" id="MobiDB-lite"/>
    </source>
</evidence>
<dbReference type="Proteomes" id="UP000077202">
    <property type="component" value="Unassembled WGS sequence"/>
</dbReference>
<keyword evidence="1" id="KW-0175">Coiled coil</keyword>
<comment type="caution">
    <text evidence="3">The sequence shown here is derived from an EMBL/GenBank/DDBJ whole genome shotgun (WGS) entry which is preliminary data.</text>
</comment>
<organism evidence="3 4">
    <name type="scientific">Marchantia polymorpha subsp. ruderalis</name>
    <dbReference type="NCBI Taxonomy" id="1480154"/>
    <lineage>
        <taxon>Eukaryota</taxon>
        <taxon>Viridiplantae</taxon>
        <taxon>Streptophyta</taxon>
        <taxon>Embryophyta</taxon>
        <taxon>Marchantiophyta</taxon>
        <taxon>Marchantiopsida</taxon>
        <taxon>Marchantiidae</taxon>
        <taxon>Marchantiales</taxon>
        <taxon>Marchantiaceae</taxon>
        <taxon>Marchantia</taxon>
    </lineage>
</organism>
<feature type="compositionally biased region" description="Basic residues" evidence="2">
    <location>
        <begin position="1"/>
        <end position="10"/>
    </location>
</feature>
<feature type="region of interest" description="Disordered" evidence="2">
    <location>
        <begin position="1"/>
        <end position="38"/>
    </location>
</feature>
<reference evidence="3" key="1">
    <citation type="submission" date="2016-03" db="EMBL/GenBank/DDBJ databases">
        <title>Mechanisms controlling the formation of the plant cell surface in tip-growing cells are functionally conserved among land plants.</title>
        <authorList>
            <person name="Honkanen S."/>
            <person name="Jones V.A."/>
            <person name="Morieri G."/>
            <person name="Champion C."/>
            <person name="Hetherington A.J."/>
            <person name="Kelly S."/>
            <person name="Saint-Marcoux D."/>
            <person name="Proust H."/>
            <person name="Prescott H."/>
            <person name="Dolan L."/>
        </authorList>
    </citation>
    <scope>NUCLEOTIDE SEQUENCE [LARGE SCALE GENOMIC DNA]</scope>
    <source>
        <tissue evidence="3">Whole gametophyte</tissue>
    </source>
</reference>
<feature type="coiled-coil region" evidence="1">
    <location>
        <begin position="109"/>
        <end position="144"/>
    </location>
</feature>